<proteinExistence type="inferred from homology"/>
<dbReference type="PANTHER" id="PTHR34824:SF1">
    <property type="entry name" value="HEAT-INDUCIBLE TRANSCRIPTION REPRESSOR HRCA"/>
    <property type="match status" value="1"/>
</dbReference>
<dbReference type="HAMAP" id="MF_00081">
    <property type="entry name" value="HrcA"/>
    <property type="match status" value="1"/>
</dbReference>
<sequence>MARSKVSKRDSKVLDILFATTELYLKTGQPVGSKTLKESFCSDLSTATIRNYFADLEIEGFLKKNHTSGGRIPTDLALRYYVDHQEEFPETEIPCPVLDKINQLPTESRNIIKDLQKVTELLGETLDLPTFFSSPRFENDAVTNIRVTQVDEQRAVVILSTEFGQIFTDILWLPETFDIVSIKRIENFLQSYIRKIPPSEELSQKEENLSMSLYNEVVVRYLTRYCNFSEEDLYQTGMSKLLKYEAFKDPEVLALGLALFENRRQMCKLLNIGMHKGRATAFIGNELSEILGTSNPGCSVITIPYYMNRSPLGALGILGPINLPYKEALPMLKLFANKINETLTQSFYKFKLSFRRPRTSKFKLSNEPTLRAEYSSIKLLPSKETS</sequence>
<keyword evidence="4 5" id="KW-0804">Transcription</keyword>
<evidence type="ECO:0000313" key="7">
    <source>
        <dbReference type="EMBL" id="SPN73621.1"/>
    </source>
</evidence>
<evidence type="ECO:0000256" key="1">
    <source>
        <dbReference type="ARBA" id="ARBA00022491"/>
    </source>
</evidence>
<evidence type="ECO:0000256" key="3">
    <source>
        <dbReference type="ARBA" id="ARBA00023016"/>
    </source>
</evidence>
<dbReference type="EMBL" id="LT993738">
    <property type="protein sequence ID" value="SPN73621.1"/>
    <property type="molecule type" value="Genomic_DNA"/>
</dbReference>
<dbReference type="InterPro" id="IPR021153">
    <property type="entry name" value="HrcA_C"/>
</dbReference>
<dbReference type="SUPFAM" id="SSF55781">
    <property type="entry name" value="GAF domain-like"/>
    <property type="match status" value="1"/>
</dbReference>
<evidence type="ECO:0000313" key="8">
    <source>
        <dbReference type="Proteomes" id="UP000244926"/>
    </source>
</evidence>
<dbReference type="PANTHER" id="PTHR34824">
    <property type="entry name" value="HEAT-INDUCIBLE TRANSCRIPTION REPRESSOR HRCA"/>
    <property type="match status" value="1"/>
</dbReference>
<dbReference type="GO" id="GO:0045892">
    <property type="term" value="P:negative regulation of DNA-templated transcription"/>
    <property type="evidence" value="ECO:0007669"/>
    <property type="project" value="UniProtKB-UniRule"/>
</dbReference>
<keyword evidence="2 5" id="KW-0805">Transcription regulation</keyword>
<evidence type="ECO:0000256" key="2">
    <source>
        <dbReference type="ARBA" id="ARBA00023015"/>
    </source>
</evidence>
<dbReference type="InterPro" id="IPR002571">
    <property type="entry name" value="HrcA"/>
</dbReference>
<name>A0A2R8FB95_9CHLA</name>
<dbReference type="GO" id="GO:0003677">
    <property type="term" value="F:DNA binding"/>
    <property type="evidence" value="ECO:0007669"/>
    <property type="project" value="InterPro"/>
</dbReference>
<feature type="domain" description="Heat-inducible transcription repressor HrcA C-terminal" evidence="6">
    <location>
        <begin position="115"/>
        <end position="327"/>
    </location>
</feature>
<dbReference type="NCBIfam" id="TIGR00331">
    <property type="entry name" value="hrcA"/>
    <property type="match status" value="1"/>
</dbReference>
<dbReference type="SUPFAM" id="SSF46785">
    <property type="entry name" value="Winged helix' DNA-binding domain"/>
    <property type="match status" value="1"/>
</dbReference>
<comment type="function">
    <text evidence="5">Negative regulator of class I heat shock genes (grpE-dnaK-dnaJ and groELS operons). Prevents heat-shock induction of these operons.</text>
</comment>
<gene>
    <name evidence="5 7" type="primary">hrcA</name>
    <name evidence="7" type="ORF">C10C_0455</name>
</gene>
<keyword evidence="1 5" id="KW-0678">Repressor</keyword>
<comment type="similarity">
    <text evidence="5">Belongs to the HrcA family.</text>
</comment>
<reference evidence="8" key="1">
    <citation type="submission" date="2017-11" db="EMBL/GenBank/DDBJ databases">
        <authorList>
            <person name="Seth-Smith MB H."/>
        </authorList>
    </citation>
    <scope>NUCLEOTIDE SEQUENCE [LARGE SCALE GENOMIC DNA]</scope>
</reference>
<dbReference type="PIRSF" id="PIRSF005485">
    <property type="entry name" value="HrcA"/>
    <property type="match status" value="1"/>
</dbReference>
<evidence type="ECO:0000259" key="6">
    <source>
        <dbReference type="Pfam" id="PF01628"/>
    </source>
</evidence>
<dbReference type="InterPro" id="IPR029016">
    <property type="entry name" value="GAF-like_dom_sf"/>
</dbReference>
<dbReference type="InterPro" id="IPR036388">
    <property type="entry name" value="WH-like_DNA-bd_sf"/>
</dbReference>
<dbReference type="Gene3D" id="3.30.450.40">
    <property type="match status" value="1"/>
</dbReference>
<keyword evidence="3 5" id="KW-0346">Stress response</keyword>
<organism evidence="7 8">
    <name type="scientific">Chlamydia serpentis</name>
    <dbReference type="NCBI Taxonomy" id="1967782"/>
    <lineage>
        <taxon>Bacteria</taxon>
        <taxon>Pseudomonadati</taxon>
        <taxon>Chlamydiota</taxon>
        <taxon>Chlamydiia</taxon>
        <taxon>Chlamydiales</taxon>
        <taxon>Chlamydiaceae</taxon>
        <taxon>Chlamydia/Chlamydophila group</taxon>
        <taxon>Chlamydia</taxon>
    </lineage>
</organism>
<evidence type="ECO:0000256" key="4">
    <source>
        <dbReference type="ARBA" id="ARBA00023163"/>
    </source>
</evidence>
<dbReference type="AlphaFoldDB" id="A0A2R8FB95"/>
<accession>A0A2R8FB95</accession>
<dbReference type="InterPro" id="IPR036390">
    <property type="entry name" value="WH_DNA-bd_sf"/>
</dbReference>
<evidence type="ECO:0000256" key="5">
    <source>
        <dbReference type="HAMAP-Rule" id="MF_00081"/>
    </source>
</evidence>
<dbReference type="Gene3D" id="1.10.10.10">
    <property type="entry name" value="Winged helix-like DNA-binding domain superfamily/Winged helix DNA-binding domain"/>
    <property type="match status" value="1"/>
</dbReference>
<dbReference type="Pfam" id="PF01628">
    <property type="entry name" value="HrcA"/>
    <property type="match status" value="1"/>
</dbReference>
<dbReference type="KEGG" id="csee:C10C_0455"/>
<keyword evidence="8" id="KW-1185">Reference proteome</keyword>
<protein>
    <recommendedName>
        <fullName evidence="5">Heat-inducible transcription repressor HrcA</fullName>
    </recommendedName>
</protein>
<dbReference type="Proteomes" id="UP000244926">
    <property type="component" value="Chromosome I"/>
</dbReference>